<feature type="compositionally biased region" description="Polar residues" evidence="11">
    <location>
        <begin position="99"/>
        <end position="116"/>
    </location>
</feature>
<gene>
    <name evidence="13" type="ORF">TRIADDRAFT_55444</name>
</gene>
<evidence type="ECO:0000256" key="8">
    <source>
        <dbReference type="ARBA" id="ARBA00023136"/>
    </source>
</evidence>
<dbReference type="eggNOG" id="ENOG502QTW0">
    <property type="taxonomic scope" value="Eukaryota"/>
</dbReference>
<evidence type="ECO:0000256" key="11">
    <source>
        <dbReference type="SAM" id="MobiDB-lite"/>
    </source>
</evidence>
<evidence type="ECO:0000256" key="12">
    <source>
        <dbReference type="SAM" id="Phobius"/>
    </source>
</evidence>
<feature type="compositionally biased region" description="Basic and acidic residues" evidence="11">
    <location>
        <begin position="119"/>
        <end position="129"/>
    </location>
</feature>
<dbReference type="OrthoDB" id="5981178at2759"/>
<feature type="transmembrane region" description="Helical" evidence="12">
    <location>
        <begin position="347"/>
        <end position="371"/>
    </location>
</feature>
<evidence type="ECO:0008006" key="15">
    <source>
        <dbReference type="Google" id="ProtNLM"/>
    </source>
</evidence>
<evidence type="ECO:0000256" key="4">
    <source>
        <dbReference type="ARBA" id="ARBA00022692"/>
    </source>
</evidence>
<dbReference type="AlphaFoldDB" id="B3RUX1"/>
<dbReference type="Pfam" id="PF15383">
    <property type="entry name" value="TMEM237"/>
    <property type="match status" value="1"/>
</dbReference>
<dbReference type="GO" id="GO:0060271">
    <property type="term" value="P:cilium assembly"/>
    <property type="evidence" value="ECO:0000318"/>
    <property type="project" value="GO_Central"/>
</dbReference>
<dbReference type="CTD" id="6753148"/>
<accession>B3RUX1</accession>
<comment type="function">
    <text evidence="10">Component of the transition zone in primary cilia. Required for ciliogenesis.</text>
</comment>
<keyword evidence="6 12" id="KW-1133">Transmembrane helix</keyword>
<feature type="transmembrane region" description="Helical" evidence="12">
    <location>
        <begin position="317"/>
        <end position="335"/>
    </location>
</feature>
<feature type="transmembrane region" description="Helical" evidence="12">
    <location>
        <begin position="415"/>
        <end position="436"/>
    </location>
</feature>
<feature type="compositionally biased region" description="Basic and acidic residues" evidence="11">
    <location>
        <begin position="61"/>
        <end position="87"/>
    </location>
</feature>
<dbReference type="RefSeq" id="XP_002111935.1">
    <property type="nucleotide sequence ID" value="XM_002111899.1"/>
</dbReference>
<evidence type="ECO:0000256" key="7">
    <source>
        <dbReference type="ARBA" id="ARBA00023069"/>
    </source>
</evidence>
<dbReference type="OMA" id="WICVATR"/>
<dbReference type="EMBL" id="DS985244">
    <property type="protein sequence ID" value="EDV25902.1"/>
    <property type="molecule type" value="Genomic_DNA"/>
</dbReference>
<keyword evidence="8 12" id="KW-0472">Membrane</keyword>
<evidence type="ECO:0000256" key="2">
    <source>
        <dbReference type="ARBA" id="ARBA00004141"/>
    </source>
</evidence>
<evidence type="ECO:0000256" key="6">
    <source>
        <dbReference type="ARBA" id="ARBA00022989"/>
    </source>
</evidence>
<sequence>MADDNSNSRQRKKIRKPQSSAIQMIDTTETKKTRKKRALQEDTDDVTKDPKATTNSRRKKNVEEKRAKLVERETAFASDHDDQEKIVPKSIKKKKKRTTGQQMADNSYMESGSRASVQADDHENKDGLKMNDSFGNPDVVDGDTTKNEERSRKKKGKKRKDYQLTSAAAVSHYSEADFDHDLNLSPEDVITSKDYNIEITEPPNLVPSLPSQPLNVVYVERTDGGGFRRVNKSNLNDMKKDKDIDALKSKMSNITNSAQLGSSVFNIFMKIAFFCEGLLAGFALWQTISISTIENQVNGTITVLACYNRLSQAAQSVYYFLLAIATVSVMDRFDLESHEYVSLITRFIRHPVLALCILIHILSLILSTSIAEIDYRIGLYNVNQSFYWPTVTDQNVRRLTTQSQTLFSSWRIINLLRGILAIAGWMLVSFNPITAIPEKYLYGRKNDILGEDIDV</sequence>
<feature type="region of interest" description="Disordered" evidence="11">
    <location>
        <begin position="1"/>
        <end position="164"/>
    </location>
</feature>
<organism evidence="13 14">
    <name type="scientific">Trichoplax adhaerens</name>
    <name type="common">Trichoplax reptans</name>
    <dbReference type="NCBI Taxonomy" id="10228"/>
    <lineage>
        <taxon>Eukaryota</taxon>
        <taxon>Metazoa</taxon>
        <taxon>Placozoa</taxon>
        <taxon>Uniplacotomia</taxon>
        <taxon>Trichoplacea</taxon>
        <taxon>Trichoplacidae</taxon>
        <taxon>Trichoplax</taxon>
    </lineage>
</organism>
<keyword evidence="4 12" id="KW-0812">Transmembrane</keyword>
<evidence type="ECO:0000256" key="10">
    <source>
        <dbReference type="ARBA" id="ARBA00025631"/>
    </source>
</evidence>
<dbReference type="PANTHER" id="PTHR28388">
    <property type="entry name" value="TRANSMEMBRANE PROTEIN 237"/>
    <property type="match status" value="1"/>
</dbReference>
<feature type="compositionally biased region" description="Polar residues" evidence="11">
    <location>
        <begin position="17"/>
        <end position="26"/>
    </location>
</feature>
<evidence type="ECO:0000313" key="13">
    <source>
        <dbReference type="EMBL" id="EDV25902.1"/>
    </source>
</evidence>
<comment type="subcellular location">
    <subcellularLocation>
        <location evidence="1">Cell projection</location>
        <location evidence="1">Cilium</location>
    </subcellularLocation>
    <subcellularLocation>
        <location evidence="2">Membrane</location>
        <topology evidence="2">Multi-pass membrane protein</topology>
    </subcellularLocation>
</comment>
<evidence type="ECO:0000256" key="9">
    <source>
        <dbReference type="ARBA" id="ARBA00023273"/>
    </source>
</evidence>
<keyword evidence="14" id="KW-1185">Reference proteome</keyword>
<keyword evidence="9" id="KW-0966">Cell projection</keyword>
<dbReference type="InParanoid" id="B3RUX1"/>
<dbReference type="InterPro" id="IPR029409">
    <property type="entry name" value="TMEM237"/>
</dbReference>
<dbReference type="PANTHER" id="PTHR28388:SF1">
    <property type="entry name" value="TRANSMEMBRANE PROTEIN 237"/>
    <property type="match status" value="1"/>
</dbReference>
<evidence type="ECO:0000313" key="14">
    <source>
        <dbReference type="Proteomes" id="UP000009022"/>
    </source>
</evidence>
<dbReference type="PhylomeDB" id="B3RUX1"/>
<evidence type="ECO:0000256" key="5">
    <source>
        <dbReference type="ARBA" id="ARBA00022794"/>
    </source>
</evidence>
<dbReference type="KEGG" id="tad:TRIADDRAFT_55444"/>
<dbReference type="STRING" id="10228.B3RUX1"/>
<dbReference type="HOGENOM" id="CLU_601777_0_0_1"/>
<proteinExistence type="inferred from homology"/>
<dbReference type="GeneID" id="6753148"/>
<keyword evidence="5" id="KW-0970">Cilium biogenesis/degradation</keyword>
<evidence type="ECO:0000256" key="3">
    <source>
        <dbReference type="ARBA" id="ARBA00008783"/>
    </source>
</evidence>
<protein>
    <recommendedName>
        <fullName evidence="15">Transmembrane protein 237</fullName>
    </recommendedName>
</protein>
<dbReference type="GO" id="GO:0016020">
    <property type="term" value="C:membrane"/>
    <property type="evidence" value="ECO:0007669"/>
    <property type="project" value="UniProtKB-SubCell"/>
</dbReference>
<keyword evidence="7" id="KW-0969">Cilium</keyword>
<reference evidence="13 14" key="1">
    <citation type="journal article" date="2008" name="Nature">
        <title>The Trichoplax genome and the nature of placozoans.</title>
        <authorList>
            <person name="Srivastava M."/>
            <person name="Begovic E."/>
            <person name="Chapman J."/>
            <person name="Putnam N.H."/>
            <person name="Hellsten U."/>
            <person name="Kawashima T."/>
            <person name="Kuo A."/>
            <person name="Mitros T."/>
            <person name="Salamov A."/>
            <person name="Carpenter M.L."/>
            <person name="Signorovitch A.Y."/>
            <person name="Moreno M.A."/>
            <person name="Kamm K."/>
            <person name="Grimwood J."/>
            <person name="Schmutz J."/>
            <person name="Shapiro H."/>
            <person name="Grigoriev I.V."/>
            <person name="Buss L.W."/>
            <person name="Schierwater B."/>
            <person name="Dellaporta S.L."/>
            <person name="Rokhsar D.S."/>
        </authorList>
    </citation>
    <scope>NUCLEOTIDE SEQUENCE [LARGE SCALE GENOMIC DNA]</scope>
    <source>
        <strain evidence="13 14">Grell-BS-1999</strain>
    </source>
</reference>
<dbReference type="Proteomes" id="UP000009022">
    <property type="component" value="Unassembled WGS sequence"/>
</dbReference>
<name>B3RUX1_TRIAD</name>
<comment type="similarity">
    <text evidence="3">Belongs to the TMEM237 family.</text>
</comment>
<dbReference type="GO" id="GO:0035869">
    <property type="term" value="C:ciliary transition zone"/>
    <property type="evidence" value="ECO:0000318"/>
    <property type="project" value="GO_Central"/>
</dbReference>
<evidence type="ECO:0000256" key="1">
    <source>
        <dbReference type="ARBA" id="ARBA00004138"/>
    </source>
</evidence>